<name>A0ABW3CRE4_9ACTN</name>
<gene>
    <name evidence="1" type="ORF">ACFQ07_29875</name>
</gene>
<keyword evidence="2" id="KW-1185">Reference proteome</keyword>
<dbReference type="EMBL" id="JBHTIR010004139">
    <property type="protein sequence ID" value="MFD0856485.1"/>
    <property type="molecule type" value="Genomic_DNA"/>
</dbReference>
<evidence type="ECO:0000313" key="1">
    <source>
        <dbReference type="EMBL" id="MFD0856485.1"/>
    </source>
</evidence>
<protein>
    <submittedName>
        <fullName evidence="1">Acyl-CoA dehydrogenase</fullName>
    </submittedName>
</protein>
<sequence length="49" mass="5150">EAAVAEPDEPSGRRALSMLAGRAGTIYGGTTEVQLNIISERLLGLPRDP</sequence>
<comment type="caution">
    <text evidence="1">The sequence shown here is derived from an EMBL/GenBank/DDBJ whole genome shotgun (WGS) entry which is preliminary data.</text>
</comment>
<dbReference type="SUPFAM" id="SSF47203">
    <property type="entry name" value="Acyl-CoA dehydrogenase C-terminal domain-like"/>
    <property type="match status" value="1"/>
</dbReference>
<organism evidence="1 2">
    <name type="scientific">Actinomadura adrarensis</name>
    <dbReference type="NCBI Taxonomy" id="1819600"/>
    <lineage>
        <taxon>Bacteria</taxon>
        <taxon>Bacillati</taxon>
        <taxon>Actinomycetota</taxon>
        <taxon>Actinomycetes</taxon>
        <taxon>Streptosporangiales</taxon>
        <taxon>Thermomonosporaceae</taxon>
        <taxon>Actinomadura</taxon>
    </lineage>
</organism>
<reference evidence="2" key="1">
    <citation type="journal article" date="2019" name="Int. J. Syst. Evol. Microbiol.">
        <title>The Global Catalogue of Microorganisms (GCM) 10K type strain sequencing project: providing services to taxonomists for standard genome sequencing and annotation.</title>
        <authorList>
            <consortium name="The Broad Institute Genomics Platform"/>
            <consortium name="The Broad Institute Genome Sequencing Center for Infectious Disease"/>
            <person name="Wu L."/>
            <person name="Ma J."/>
        </authorList>
    </citation>
    <scope>NUCLEOTIDE SEQUENCE [LARGE SCALE GENOMIC DNA]</scope>
    <source>
        <strain evidence="2">JCM 31696</strain>
    </source>
</reference>
<feature type="non-terminal residue" evidence="1">
    <location>
        <position position="1"/>
    </location>
</feature>
<dbReference type="Proteomes" id="UP001597083">
    <property type="component" value="Unassembled WGS sequence"/>
</dbReference>
<dbReference type="InterPro" id="IPR036250">
    <property type="entry name" value="AcylCo_DH-like_C"/>
</dbReference>
<proteinExistence type="predicted"/>
<accession>A0ABW3CRE4</accession>
<dbReference type="Gene3D" id="1.20.140.10">
    <property type="entry name" value="Butyryl-CoA Dehydrogenase, subunit A, domain 3"/>
    <property type="match status" value="1"/>
</dbReference>
<evidence type="ECO:0000313" key="2">
    <source>
        <dbReference type="Proteomes" id="UP001597083"/>
    </source>
</evidence>